<dbReference type="InterPro" id="IPR000326">
    <property type="entry name" value="PAP2/HPO"/>
</dbReference>
<keyword evidence="4" id="KW-1185">Reference proteome</keyword>
<feature type="transmembrane region" description="Helical" evidence="1">
    <location>
        <begin position="153"/>
        <end position="174"/>
    </location>
</feature>
<dbReference type="Proteomes" id="UP001209553">
    <property type="component" value="Unassembled WGS sequence"/>
</dbReference>
<dbReference type="Pfam" id="PF01569">
    <property type="entry name" value="PAP2"/>
    <property type="match status" value="1"/>
</dbReference>
<feature type="transmembrane region" description="Helical" evidence="1">
    <location>
        <begin position="7"/>
        <end position="24"/>
    </location>
</feature>
<evidence type="ECO:0000313" key="4">
    <source>
        <dbReference type="Proteomes" id="UP001209553"/>
    </source>
</evidence>
<feature type="transmembrane region" description="Helical" evidence="1">
    <location>
        <begin position="121"/>
        <end position="141"/>
    </location>
</feature>
<sequence length="204" mass="22888">MSRWKRISLLVLLIIFFIIFALYHGSTFGKWLDTNVYELLHSLYSAIVTTLFRVITSVGEVWSMAVLSCLLIGILVYKRYHAEALFFILAMALSTILNPLLKNIFDRERPDILRLVDVSGYSFPSGHAMGSMVFFGCLIYIVNRIFKGLTNKVMSTICACLIVLICASRIYLGVHFPTDILAGLCGGASCIILSTLVLRHKLKI</sequence>
<comment type="caution">
    <text evidence="3">The sequence shown here is derived from an EMBL/GenBank/DDBJ whole genome shotgun (WGS) entry which is preliminary data.</text>
</comment>
<dbReference type="EMBL" id="JAOPKZ010000003">
    <property type="protein sequence ID" value="MCU5745526.1"/>
    <property type="molecule type" value="Genomic_DNA"/>
</dbReference>
<dbReference type="CDD" id="cd03392">
    <property type="entry name" value="PAP2_like_2"/>
    <property type="match status" value="1"/>
</dbReference>
<name>A0ABT2QNI6_9STAP</name>
<keyword evidence="1" id="KW-0812">Transmembrane</keyword>
<dbReference type="PANTHER" id="PTHR14969">
    <property type="entry name" value="SPHINGOSINE-1-PHOSPHATE PHOSPHOHYDROLASE"/>
    <property type="match status" value="1"/>
</dbReference>
<evidence type="ECO:0000259" key="2">
    <source>
        <dbReference type="SMART" id="SM00014"/>
    </source>
</evidence>
<feature type="domain" description="Phosphatidic acid phosphatase type 2/haloperoxidase" evidence="2">
    <location>
        <begin position="84"/>
        <end position="195"/>
    </location>
</feature>
<dbReference type="RefSeq" id="WP_262854786.1">
    <property type="nucleotide sequence ID" value="NZ_JAOPKZ010000003.1"/>
</dbReference>
<evidence type="ECO:0000256" key="1">
    <source>
        <dbReference type="SAM" id="Phobius"/>
    </source>
</evidence>
<feature type="transmembrane region" description="Helical" evidence="1">
    <location>
        <begin position="44"/>
        <end position="77"/>
    </location>
</feature>
<gene>
    <name evidence="3" type="ORF">N9R04_02160</name>
</gene>
<evidence type="ECO:0000313" key="3">
    <source>
        <dbReference type="EMBL" id="MCU5745526.1"/>
    </source>
</evidence>
<proteinExistence type="predicted"/>
<dbReference type="PANTHER" id="PTHR14969:SF13">
    <property type="entry name" value="AT30094P"/>
    <property type="match status" value="1"/>
</dbReference>
<accession>A0ABT2QNI6</accession>
<protein>
    <submittedName>
        <fullName evidence="3">Phosphatase PAP2 family protein</fullName>
    </submittedName>
</protein>
<dbReference type="SUPFAM" id="SSF48317">
    <property type="entry name" value="Acid phosphatase/Vanadium-dependent haloperoxidase"/>
    <property type="match status" value="1"/>
</dbReference>
<keyword evidence="1" id="KW-1133">Transmembrane helix</keyword>
<keyword evidence="1" id="KW-0472">Membrane</keyword>
<dbReference type="SMART" id="SM00014">
    <property type="entry name" value="acidPPc"/>
    <property type="match status" value="1"/>
</dbReference>
<feature type="transmembrane region" description="Helical" evidence="1">
    <location>
        <begin position="180"/>
        <end position="198"/>
    </location>
</feature>
<reference evidence="3 4" key="1">
    <citation type="journal article" date="2023" name="Int. J. Syst. Evol. Microbiol.">
        <title>Streptococcus sciuri sp. nov., Staphylococcus marylandisciuri sp. nov. and Staphylococcus americanisciuri sp. nov., isolated from faeces of eastern grey squirrel (Sciurus carolinensis).</title>
        <authorList>
            <person name="Volokhov D.V."/>
            <person name="Zagorodnyaya T.A."/>
            <person name="Furtak V.A."/>
            <person name="Nattanmai G."/>
            <person name="Randall L."/>
            <person name="Jose S."/>
            <person name="Gao Y."/>
            <person name="Eisenberg T."/>
            <person name="Delmonte P."/>
            <person name="Blom J."/>
            <person name="Mitchell K.K."/>
        </authorList>
    </citation>
    <scope>NUCLEOTIDE SEQUENCE [LARGE SCALE GENOMIC DNA]</scope>
    <source>
        <strain evidence="3 4">SQ8-PEA</strain>
    </source>
</reference>
<dbReference type="InterPro" id="IPR036938">
    <property type="entry name" value="PAP2/HPO_sf"/>
</dbReference>
<dbReference type="Gene3D" id="1.20.144.10">
    <property type="entry name" value="Phosphatidic acid phosphatase type 2/haloperoxidase"/>
    <property type="match status" value="2"/>
</dbReference>
<feature type="transmembrane region" description="Helical" evidence="1">
    <location>
        <begin position="84"/>
        <end position="101"/>
    </location>
</feature>
<organism evidence="3 4">
    <name type="scientific">Staphylococcus marylandisciuri</name>
    <dbReference type="NCBI Taxonomy" id="2981529"/>
    <lineage>
        <taxon>Bacteria</taxon>
        <taxon>Bacillati</taxon>
        <taxon>Bacillota</taxon>
        <taxon>Bacilli</taxon>
        <taxon>Bacillales</taxon>
        <taxon>Staphylococcaceae</taxon>
        <taxon>Staphylococcus</taxon>
    </lineage>
</organism>